<proteinExistence type="predicted"/>
<evidence type="ECO:0000256" key="5">
    <source>
        <dbReference type="ARBA" id="ARBA00023136"/>
    </source>
</evidence>
<feature type="domain" description="Major facilitator superfamily (MFS) profile" evidence="7">
    <location>
        <begin position="4"/>
        <end position="382"/>
    </location>
</feature>
<keyword evidence="9" id="KW-1185">Reference proteome</keyword>
<organism evidence="8 9">
    <name type="scientific">Moheibacter sediminis</name>
    <dbReference type="NCBI Taxonomy" id="1434700"/>
    <lineage>
        <taxon>Bacteria</taxon>
        <taxon>Pseudomonadati</taxon>
        <taxon>Bacteroidota</taxon>
        <taxon>Flavobacteriia</taxon>
        <taxon>Flavobacteriales</taxon>
        <taxon>Weeksellaceae</taxon>
        <taxon>Moheibacter</taxon>
    </lineage>
</organism>
<dbReference type="InterPro" id="IPR036259">
    <property type="entry name" value="MFS_trans_sf"/>
</dbReference>
<dbReference type="InterPro" id="IPR020846">
    <property type="entry name" value="MFS_dom"/>
</dbReference>
<dbReference type="OrthoDB" id="9788453at2"/>
<dbReference type="InterPro" id="IPR011701">
    <property type="entry name" value="MFS"/>
</dbReference>
<feature type="transmembrane region" description="Helical" evidence="6">
    <location>
        <begin position="358"/>
        <end position="377"/>
    </location>
</feature>
<evidence type="ECO:0000256" key="2">
    <source>
        <dbReference type="ARBA" id="ARBA00022475"/>
    </source>
</evidence>
<accession>A0A1W1ZM47</accession>
<keyword evidence="3 6" id="KW-0812">Transmembrane</keyword>
<keyword evidence="5 6" id="KW-0472">Membrane</keyword>
<dbReference type="Pfam" id="PF07690">
    <property type="entry name" value="MFS_1"/>
    <property type="match status" value="1"/>
</dbReference>
<feature type="transmembrane region" description="Helical" evidence="6">
    <location>
        <begin position="236"/>
        <end position="255"/>
    </location>
</feature>
<protein>
    <submittedName>
        <fullName evidence="8">MFS transporter, DHA1 family, arabinose polymer transporter</fullName>
    </submittedName>
</protein>
<feature type="transmembrane region" description="Helical" evidence="6">
    <location>
        <begin position="158"/>
        <end position="178"/>
    </location>
</feature>
<dbReference type="PROSITE" id="PS50850">
    <property type="entry name" value="MFS"/>
    <property type="match status" value="1"/>
</dbReference>
<dbReference type="EMBL" id="FWXS01000003">
    <property type="protein sequence ID" value="SMC49447.1"/>
    <property type="molecule type" value="Genomic_DNA"/>
</dbReference>
<reference evidence="8 9" key="1">
    <citation type="submission" date="2017-04" db="EMBL/GenBank/DDBJ databases">
        <authorList>
            <person name="Afonso C.L."/>
            <person name="Miller P.J."/>
            <person name="Scott M.A."/>
            <person name="Spackman E."/>
            <person name="Goraichik I."/>
            <person name="Dimitrov K.M."/>
            <person name="Suarez D.L."/>
            <person name="Swayne D.E."/>
        </authorList>
    </citation>
    <scope>NUCLEOTIDE SEQUENCE [LARGE SCALE GENOMIC DNA]</scope>
    <source>
        <strain evidence="8 9">CGMCC 1.12708</strain>
    </source>
</reference>
<comment type="subcellular location">
    <subcellularLocation>
        <location evidence="1">Cell membrane</location>
        <topology evidence="1">Multi-pass membrane protein</topology>
    </subcellularLocation>
</comment>
<feature type="transmembrane region" description="Helical" evidence="6">
    <location>
        <begin position="292"/>
        <end position="310"/>
    </location>
</feature>
<feature type="transmembrane region" description="Helical" evidence="6">
    <location>
        <begin position="132"/>
        <end position="152"/>
    </location>
</feature>
<feature type="transmembrane region" description="Helical" evidence="6">
    <location>
        <begin position="99"/>
        <end position="120"/>
    </location>
</feature>
<evidence type="ECO:0000256" key="4">
    <source>
        <dbReference type="ARBA" id="ARBA00022989"/>
    </source>
</evidence>
<dbReference type="Proteomes" id="UP000192393">
    <property type="component" value="Unassembled WGS sequence"/>
</dbReference>
<dbReference type="CDD" id="cd17324">
    <property type="entry name" value="MFS_NepI_like"/>
    <property type="match status" value="1"/>
</dbReference>
<evidence type="ECO:0000256" key="6">
    <source>
        <dbReference type="SAM" id="Phobius"/>
    </source>
</evidence>
<feature type="transmembrane region" description="Helical" evidence="6">
    <location>
        <begin position="267"/>
        <end position="286"/>
    </location>
</feature>
<feature type="transmembrane region" description="Helical" evidence="6">
    <location>
        <begin position="331"/>
        <end position="352"/>
    </location>
</feature>
<dbReference type="PANTHER" id="PTHR43124:SF6">
    <property type="entry name" value="TRANSPORTER ARAJ-RELATED"/>
    <property type="match status" value="1"/>
</dbReference>
<evidence type="ECO:0000313" key="8">
    <source>
        <dbReference type="EMBL" id="SMC49447.1"/>
    </source>
</evidence>
<dbReference type="GO" id="GO:0022857">
    <property type="term" value="F:transmembrane transporter activity"/>
    <property type="evidence" value="ECO:0007669"/>
    <property type="project" value="InterPro"/>
</dbReference>
<dbReference type="PANTHER" id="PTHR43124">
    <property type="entry name" value="PURINE EFFLUX PUMP PBUE"/>
    <property type="match status" value="1"/>
</dbReference>
<dbReference type="AlphaFoldDB" id="A0A1W1ZM47"/>
<evidence type="ECO:0000259" key="7">
    <source>
        <dbReference type="PROSITE" id="PS50850"/>
    </source>
</evidence>
<name>A0A1W1ZM47_9FLAO</name>
<dbReference type="InterPro" id="IPR050189">
    <property type="entry name" value="MFS_Efflux_Transporters"/>
</dbReference>
<dbReference type="RefSeq" id="WP_084016669.1">
    <property type="nucleotide sequence ID" value="NZ_FWXS01000003.1"/>
</dbReference>
<dbReference type="SUPFAM" id="SSF103473">
    <property type="entry name" value="MFS general substrate transporter"/>
    <property type="match status" value="1"/>
</dbReference>
<gene>
    <name evidence="8" type="ORF">SAMN06296427_10374</name>
</gene>
<keyword evidence="4 6" id="KW-1133">Transmembrane helix</keyword>
<dbReference type="Gene3D" id="1.20.1250.20">
    <property type="entry name" value="MFS general substrate transporter like domains"/>
    <property type="match status" value="2"/>
</dbReference>
<feature type="transmembrane region" description="Helical" evidence="6">
    <location>
        <begin position="40"/>
        <end position="62"/>
    </location>
</feature>
<sequence length="383" mass="40459">MNKGLIALAFGGMAIGMTEFTMMGILPDIAKDLDIEIPQAAHLIALYALGVVVGAPTLVLISGKYPPKTVLMALMLMFVVFNGLFSIAPNSFTLEISRFASGLPHGAFFGVGSVVATNLAKKGKEAQAIATMFTGMTLANLIGVPLGTYIGHHYSWRLTYGIISLLGLITFLALMFWMPKISSNSKGNLLHQLKYFKRGQAWLLIAIISIGTGGLFAWISYIAPLVTKVSGVAEDRVPLIMVLVGLGMFFGNIIGGKAADAMSPTKATIACFSSMAICLVVVHFTAHIHSMAYIMAFITGVISFSVGSPIQMMLIQNAKGAETFAASAGQASFNMGNTMGAYLGGIPITMGFAYDTPVLVGVGMATIGVGLTISFLMTQKKKL</sequence>
<dbReference type="STRING" id="1434700.SAMN06296427_10374"/>
<evidence type="ECO:0000313" key="9">
    <source>
        <dbReference type="Proteomes" id="UP000192393"/>
    </source>
</evidence>
<feature type="transmembrane region" description="Helical" evidence="6">
    <location>
        <begin position="199"/>
        <end position="224"/>
    </location>
</feature>
<feature type="transmembrane region" description="Helical" evidence="6">
    <location>
        <begin position="69"/>
        <end position="87"/>
    </location>
</feature>
<keyword evidence="2" id="KW-1003">Cell membrane</keyword>
<dbReference type="GO" id="GO:0005886">
    <property type="term" value="C:plasma membrane"/>
    <property type="evidence" value="ECO:0007669"/>
    <property type="project" value="UniProtKB-SubCell"/>
</dbReference>
<evidence type="ECO:0000256" key="3">
    <source>
        <dbReference type="ARBA" id="ARBA00022692"/>
    </source>
</evidence>
<evidence type="ECO:0000256" key="1">
    <source>
        <dbReference type="ARBA" id="ARBA00004651"/>
    </source>
</evidence>